<dbReference type="GO" id="GO:0019464">
    <property type="term" value="P:glycine decarboxylation via glycine cleavage system"/>
    <property type="evidence" value="ECO:0007669"/>
    <property type="project" value="TreeGrafter"/>
</dbReference>
<dbReference type="InterPro" id="IPR049315">
    <property type="entry name" value="GDC-P_N"/>
</dbReference>
<name>A0A4Y2K820_ARAVE</name>
<reference evidence="3 4" key="1">
    <citation type="journal article" date="2019" name="Sci. Rep.">
        <title>Orb-weaving spider Araneus ventricosus genome elucidates the spidroin gene catalogue.</title>
        <authorList>
            <person name="Kono N."/>
            <person name="Nakamura H."/>
            <person name="Ohtoshi R."/>
            <person name="Moran D.A.P."/>
            <person name="Shinohara A."/>
            <person name="Yoshida Y."/>
            <person name="Fujiwara M."/>
            <person name="Mori M."/>
            <person name="Tomita M."/>
            <person name="Arakawa K."/>
        </authorList>
    </citation>
    <scope>NUCLEOTIDE SEQUENCE [LARGE SCALE GENOMIC DNA]</scope>
</reference>
<proteinExistence type="predicted"/>
<dbReference type="GO" id="GO:0005960">
    <property type="term" value="C:glycine cleavage complex"/>
    <property type="evidence" value="ECO:0007669"/>
    <property type="project" value="TreeGrafter"/>
</dbReference>
<dbReference type="GO" id="GO:0004375">
    <property type="term" value="F:glycine dehydrogenase (decarboxylating) activity"/>
    <property type="evidence" value="ECO:0007669"/>
    <property type="project" value="InterPro"/>
</dbReference>
<dbReference type="OrthoDB" id="10261519at2759"/>
<comment type="caution">
    <text evidence="3">The sequence shown here is derived from an EMBL/GenBank/DDBJ whole genome shotgun (WGS) entry which is preliminary data.</text>
</comment>
<protein>
    <submittedName>
        <fullName evidence="3">Glycine dehydrogenase (Decarboxylating), mitochondrial</fullName>
    </submittedName>
</protein>
<accession>A0A4Y2K820</accession>
<dbReference type="Gene3D" id="3.40.640.10">
    <property type="entry name" value="Type I PLP-dependent aspartate aminotransferase-like (Major domain)"/>
    <property type="match status" value="1"/>
</dbReference>
<feature type="domain" description="Glycine cleavage system P-protein N-terminal" evidence="2">
    <location>
        <begin position="42"/>
        <end position="126"/>
    </location>
</feature>
<dbReference type="GO" id="GO:0030170">
    <property type="term" value="F:pyridoxal phosphate binding"/>
    <property type="evidence" value="ECO:0007669"/>
    <property type="project" value="TreeGrafter"/>
</dbReference>
<keyword evidence="1" id="KW-0560">Oxidoreductase</keyword>
<dbReference type="GO" id="GO:0005739">
    <property type="term" value="C:mitochondrion"/>
    <property type="evidence" value="ECO:0007669"/>
    <property type="project" value="TreeGrafter"/>
</dbReference>
<gene>
    <name evidence="3" type="primary">GLDC_0</name>
    <name evidence="3" type="ORF">AVEN_5797_1</name>
</gene>
<evidence type="ECO:0000313" key="4">
    <source>
        <dbReference type="Proteomes" id="UP000499080"/>
    </source>
</evidence>
<evidence type="ECO:0000313" key="3">
    <source>
        <dbReference type="EMBL" id="GBM98893.1"/>
    </source>
</evidence>
<evidence type="ECO:0000259" key="2">
    <source>
        <dbReference type="Pfam" id="PF02347"/>
    </source>
</evidence>
<dbReference type="GO" id="GO:0016594">
    <property type="term" value="F:glycine binding"/>
    <property type="evidence" value="ECO:0007669"/>
    <property type="project" value="TreeGrafter"/>
</dbReference>
<dbReference type="PANTHER" id="PTHR11773:SF1">
    <property type="entry name" value="GLYCINE DEHYDROGENASE (DECARBOXYLATING), MITOCHONDRIAL"/>
    <property type="match status" value="1"/>
</dbReference>
<dbReference type="SUPFAM" id="SSF53383">
    <property type="entry name" value="PLP-dependent transferases"/>
    <property type="match status" value="1"/>
</dbReference>
<dbReference type="Proteomes" id="UP000499080">
    <property type="component" value="Unassembled WGS sequence"/>
</dbReference>
<dbReference type="InterPro" id="IPR015421">
    <property type="entry name" value="PyrdxlP-dep_Trfase_major"/>
</dbReference>
<organism evidence="3 4">
    <name type="scientific">Araneus ventricosus</name>
    <name type="common">Orbweaver spider</name>
    <name type="synonym">Epeira ventricosa</name>
    <dbReference type="NCBI Taxonomy" id="182803"/>
    <lineage>
        <taxon>Eukaryota</taxon>
        <taxon>Metazoa</taxon>
        <taxon>Ecdysozoa</taxon>
        <taxon>Arthropoda</taxon>
        <taxon>Chelicerata</taxon>
        <taxon>Arachnida</taxon>
        <taxon>Araneae</taxon>
        <taxon>Araneomorphae</taxon>
        <taxon>Entelegynae</taxon>
        <taxon>Araneoidea</taxon>
        <taxon>Araneidae</taxon>
        <taxon>Araneus</taxon>
    </lineage>
</organism>
<dbReference type="InterPro" id="IPR020581">
    <property type="entry name" value="GDC_P"/>
</dbReference>
<dbReference type="AlphaFoldDB" id="A0A4Y2K820"/>
<evidence type="ECO:0000256" key="1">
    <source>
        <dbReference type="ARBA" id="ARBA00023002"/>
    </source>
</evidence>
<sequence>MCDSIVFSKRKLFAVHQNNLPVPRDANHRNGLKGPLWCPLPVPDTEGKIEDFSKLVEQCHKGGGIAVCATDLFALTVLTPPGEFGVDVAIGTSQRFGVHLNYGGPHAGLFVVKKIILLVPGRMVGARK</sequence>
<keyword evidence="4" id="KW-1185">Reference proteome</keyword>
<dbReference type="InterPro" id="IPR015424">
    <property type="entry name" value="PyrdxlP-dep_Trfase"/>
</dbReference>
<dbReference type="PANTHER" id="PTHR11773">
    <property type="entry name" value="GLYCINE DEHYDROGENASE, DECARBOXYLATING"/>
    <property type="match status" value="1"/>
</dbReference>
<dbReference type="EMBL" id="BGPR01004368">
    <property type="protein sequence ID" value="GBM98893.1"/>
    <property type="molecule type" value="Genomic_DNA"/>
</dbReference>
<dbReference type="Pfam" id="PF02347">
    <property type="entry name" value="GDC-P"/>
    <property type="match status" value="1"/>
</dbReference>